<protein>
    <submittedName>
        <fullName evidence="1">Uncharacterized protein</fullName>
    </submittedName>
</protein>
<dbReference type="EMBL" id="JACGWJ010000005">
    <property type="protein sequence ID" value="KAL0419182.1"/>
    <property type="molecule type" value="Genomic_DNA"/>
</dbReference>
<reference evidence="1" key="1">
    <citation type="submission" date="2020-06" db="EMBL/GenBank/DDBJ databases">
        <authorList>
            <person name="Li T."/>
            <person name="Hu X."/>
            <person name="Zhang T."/>
            <person name="Song X."/>
            <person name="Zhang H."/>
            <person name="Dai N."/>
            <person name="Sheng W."/>
            <person name="Hou X."/>
            <person name="Wei L."/>
        </authorList>
    </citation>
    <scope>NUCLEOTIDE SEQUENCE</scope>
    <source>
        <strain evidence="1">G02</strain>
        <tissue evidence="1">Leaf</tissue>
    </source>
</reference>
<dbReference type="Pfam" id="PF02992">
    <property type="entry name" value="Transposase_21"/>
    <property type="match status" value="1"/>
</dbReference>
<reference evidence="1" key="2">
    <citation type="journal article" date="2024" name="Plant">
        <title>Genomic evolution and insights into agronomic trait innovations of Sesamum species.</title>
        <authorList>
            <person name="Miao H."/>
            <person name="Wang L."/>
            <person name="Qu L."/>
            <person name="Liu H."/>
            <person name="Sun Y."/>
            <person name="Le M."/>
            <person name="Wang Q."/>
            <person name="Wei S."/>
            <person name="Zheng Y."/>
            <person name="Lin W."/>
            <person name="Duan Y."/>
            <person name="Cao H."/>
            <person name="Xiong S."/>
            <person name="Wang X."/>
            <person name="Wei L."/>
            <person name="Li C."/>
            <person name="Ma Q."/>
            <person name="Ju M."/>
            <person name="Zhao R."/>
            <person name="Li G."/>
            <person name="Mu C."/>
            <person name="Tian Q."/>
            <person name="Mei H."/>
            <person name="Zhang T."/>
            <person name="Gao T."/>
            <person name="Zhang H."/>
        </authorList>
    </citation>
    <scope>NUCLEOTIDE SEQUENCE</scope>
    <source>
        <strain evidence="1">G02</strain>
    </source>
</reference>
<proteinExistence type="predicted"/>
<dbReference type="PANTHER" id="PTHR10775">
    <property type="entry name" value="OS08G0208400 PROTEIN"/>
    <property type="match status" value="1"/>
</dbReference>
<dbReference type="PANTHER" id="PTHR10775:SF185">
    <property type="entry name" value="OS08G0208400 PROTEIN"/>
    <property type="match status" value="1"/>
</dbReference>
<name>A0AAW2UQW9_SESRA</name>
<sequence>MPRDHTPVLDYYSTKKLIRDLGLPIEKIDACKNVCILYWKDDIDLDYCKFYGEVRYKPTRERNPNRKKTPYAILRYLPLTPRLQMLYISKATAEQMTWHANNQKEEGYMCHLFDVEAWKHFDRTYCDFAVEPCNVRLGLCTDGLAPHGQYGSSPSNPKCVIDVYLEALNKELQNLWHVGVLAYDNAKNKIFTMRAALMWIVNDLLVCGMTFGWSTSGVMGVQFV</sequence>
<accession>A0AAW2UQW9</accession>
<dbReference type="AlphaFoldDB" id="A0AAW2UQW9"/>
<dbReference type="InterPro" id="IPR004242">
    <property type="entry name" value="Transposase_21"/>
</dbReference>
<organism evidence="1">
    <name type="scientific">Sesamum radiatum</name>
    <name type="common">Black benniseed</name>
    <dbReference type="NCBI Taxonomy" id="300843"/>
    <lineage>
        <taxon>Eukaryota</taxon>
        <taxon>Viridiplantae</taxon>
        <taxon>Streptophyta</taxon>
        <taxon>Embryophyta</taxon>
        <taxon>Tracheophyta</taxon>
        <taxon>Spermatophyta</taxon>
        <taxon>Magnoliopsida</taxon>
        <taxon>eudicotyledons</taxon>
        <taxon>Gunneridae</taxon>
        <taxon>Pentapetalae</taxon>
        <taxon>asterids</taxon>
        <taxon>lamiids</taxon>
        <taxon>Lamiales</taxon>
        <taxon>Pedaliaceae</taxon>
        <taxon>Sesamum</taxon>
    </lineage>
</organism>
<gene>
    <name evidence="1" type="ORF">Sradi_1331700</name>
</gene>
<comment type="caution">
    <text evidence="1">The sequence shown here is derived from an EMBL/GenBank/DDBJ whole genome shotgun (WGS) entry which is preliminary data.</text>
</comment>
<evidence type="ECO:0000313" key="1">
    <source>
        <dbReference type="EMBL" id="KAL0419182.1"/>
    </source>
</evidence>